<dbReference type="AlphaFoldDB" id="A0A1K1RTG8"/>
<keyword evidence="3" id="KW-0418">Kinase</keyword>
<dbReference type="Pfam" id="PF06580">
    <property type="entry name" value="His_kinase"/>
    <property type="match status" value="1"/>
</dbReference>
<dbReference type="PANTHER" id="PTHR34220">
    <property type="entry name" value="SENSOR HISTIDINE KINASE YPDA"/>
    <property type="match status" value="1"/>
</dbReference>
<proteinExistence type="predicted"/>
<gene>
    <name evidence="3" type="ORF">SAMN05661012_04190</name>
</gene>
<feature type="transmembrane region" description="Helical" evidence="1">
    <location>
        <begin position="12"/>
        <end position="31"/>
    </location>
</feature>
<reference evidence="3 4" key="1">
    <citation type="submission" date="2016-11" db="EMBL/GenBank/DDBJ databases">
        <authorList>
            <person name="Jaros S."/>
            <person name="Januszkiewicz K."/>
            <person name="Wedrychowicz H."/>
        </authorList>
    </citation>
    <scope>NUCLEOTIDE SEQUENCE [LARGE SCALE GENOMIC DNA]</scope>
    <source>
        <strain evidence="3 4">DSM 784</strain>
    </source>
</reference>
<dbReference type="STRING" id="1004.SAMN05661012_04190"/>
<dbReference type="EMBL" id="FPIZ01000014">
    <property type="protein sequence ID" value="SFW75092.1"/>
    <property type="molecule type" value="Genomic_DNA"/>
</dbReference>
<feature type="transmembrane region" description="Helical" evidence="1">
    <location>
        <begin position="108"/>
        <end position="130"/>
    </location>
</feature>
<keyword evidence="1" id="KW-0472">Membrane</keyword>
<organism evidence="3 4">
    <name type="scientific">Chitinophaga sancti</name>
    <dbReference type="NCBI Taxonomy" id="1004"/>
    <lineage>
        <taxon>Bacteria</taxon>
        <taxon>Pseudomonadati</taxon>
        <taxon>Bacteroidota</taxon>
        <taxon>Chitinophagia</taxon>
        <taxon>Chitinophagales</taxon>
        <taxon>Chitinophagaceae</taxon>
        <taxon>Chitinophaga</taxon>
    </lineage>
</organism>
<dbReference type="InterPro" id="IPR050640">
    <property type="entry name" value="Bact_2-comp_sensor_kinase"/>
</dbReference>
<dbReference type="InterPro" id="IPR010559">
    <property type="entry name" value="Sig_transdc_His_kin_internal"/>
</dbReference>
<evidence type="ECO:0000313" key="4">
    <source>
        <dbReference type="Proteomes" id="UP000183788"/>
    </source>
</evidence>
<feature type="domain" description="Signal transduction histidine kinase internal region" evidence="2">
    <location>
        <begin position="150"/>
        <end position="229"/>
    </location>
</feature>
<dbReference type="GO" id="GO:0016020">
    <property type="term" value="C:membrane"/>
    <property type="evidence" value="ECO:0007669"/>
    <property type="project" value="InterPro"/>
</dbReference>
<sequence>MSFRYIKFRIASYIISGILYYLILYVINPLEYKEWSTSVLPDVALSIAGLTLVIESCFLLDRFLPWQKSLPKRLIVQLVVQVIMVFFIIVILKFFVPEWFSEGLIYQQTMVLGIIVSILISSIFTAYSFFVQWSQTEIKSAKNEQKAIQAQLDFLKTQIDPHFLFNNFSTLTSLIEDNPKLAVEYVQRLAVIYRHVLSDKEENVIRLADEMTFIESYLFLYQTRYQDSLIVEKHIPADIMDKYFATGSMQLLVENAIKHNAISRQKPLKIEIYAEEDFIIVKNNINPITKRADSTGIGLKNIAERYHLLSRQQIVIEQSSDSFLVKVPLLNSNHDFSSDY</sequence>
<evidence type="ECO:0000256" key="1">
    <source>
        <dbReference type="SAM" id="Phobius"/>
    </source>
</evidence>
<dbReference type="GO" id="GO:0000155">
    <property type="term" value="F:phosphorelay sensor kinase activity"/>
    <property type="evidence" value="ECO:0007669"/>
    <property type="project" value="InterPro"/>
</dbReference>
<dbReference type="Proteomes" id="UP000183788">
    <property type="component" value="Unassembled WGS sequence"/>
</dbReference>
<protein>
    <submittedName>
        <fullName evidence="3">Histidine kinase</fullName>
    </submittedName>
</protein>
<accession>A0A1K1RTG8</accession>
<keyword evidence="1" id="KW-0812">Transmembrane</keyword>
<evidence type="ECO:0000259" key="2">
    <source>
        <dbReference type="Pfam" id="PF06580"/>
    </source>
</evidence>
<dbReference type="PANTHER" id="PTHR34220:SF7">
    <property type="entry name" value="SENSOR HISTIDINE KINASE YPDA"/>
    <property type="match status" value="1"/>
</dbReference>
<feature type="transmembrane region" description="Helical" evidence="1">
    <location>
        <begin position="43"/>
        <end position="63"/>
    </location>
</feature>
<keyword evidence="1" id="KW-1133">Transmembrane helix</keyword>
<dbReference type="OrthoDB" id="9809908at2"/>
<feature type="transmembrane region" description="Helical" evidence="1">
    <location>
        <begin position="75"/>
        <end position="96"/>
    </location>
</feature>
<keyword evidence="3" id="KW-0808">Transferase</keyword>
<evidence type="ECO:0000313" key="3">
    <source>
        <dbReference type="EMBL" id="SFW75092.1"/>
    </source>
</evidence>
<name>A0A1K1RTG8_9BACT</name>